<keyword evidence="1" id="KW-0812">Transmembrane</keyword>
<name>A0A150GKE3_GONPE</name>
<organism evidence="2 3">
    <name type="scientific">Gonium pectorale</name>
    <name type="common">Green alga</name>
    <dbReference type="NCBI Taxonomy" id="33097"/>
    <lineage>
        <taxon>Eukaryota</taxon>
        <taxon>Viridiplantae</taxon>
        <taxon>Chlorophyta</taxon>
        <taxon>core chlorophytes</taxon>
        <taxon>Chlorophyceae</taxon>
        <taxon>CS clade</taxon>
        <taxon>Chlamydomonadales</taxon>
        <taxon>Volvocaceae</taxon>
        <taxon>Gonium</taxon>
    </lineage>
</organism>
<keyword evidence="1" id="KW-0472">Membrane</keyword>
<accession>A0A150GKE3</accession>
<dbReference type="OrthoDB" id="419711at2759"/>
<gene>
    <name evidence="2" type="ORF">GPECTOR_17g952</name>
</gene>
<feature type="transmembrane region" description="Helical" evidence="1">
    <location>
        <begin position="173"/>
        <end position="196"/>
    </location>
</feature>
<dbReference type="EMBL" id="LSYV01000018">
    <property type="protein sequence ID" value="KXZ50313.1"/>
    <property type="molecule type" value="Genomic_DNA"/>
</dbReference>
<sequence>MPAVSIFPPEELQRVALFVGPRSTHRSHSLRSDGSCGANVGPERAGGSAATGGCGPCDHQPVTRWDALGTVYCLGVQTTATATLYLVAVYWGCFAAGWTKDPGVGYSASQPYMYVKHLLNLVVVLLEVLLTRVPFVSVHYQVVLLYSTAYSACLWAYGESTGEWRYGLNWHKTYNIVACAILPLGLYTSFYLWYLISVGRERLSAHLASPPTAAAPSHEQPTVALVASDRLRSDLPA</sequence>
<dbReference type="PANTHER" id="PTHR12242">
    <property type="entry name" value="OS02G0130600 PROTEIN-RELATED"/>
    <property type="match status" value="1"/>
</dbReference>
<keyword evidence="1" id="KW-1133">Transmembrane helix</keyword>
<dbReference type="GO" id="GO:0016020">
    <property type="term" value="C:membrane"/>
    <property type="evidence" value="ECO:0007669"/>
    <property type="project" value="TreeGrafter"/>
</dbReference>
<dbReference type="Proteomes" id="UP000075714">
    <property type="component" value="Unassembled WGS sequence"/>
</dbReference>
<dbReference type="AlphaFoldDB" id="A0A150GKE3"/>
<comment type="caution">
    <text evidence="2">The sequence shown here is derived from an EMBL/GenBank/DDBJ whole genome shotgun (WGS) entry which is preliminary data.</text>
</comment>
<protein>
    <submittedName>
        <fullName evidence="2">Uncharacterized protein</fullName>
    </submittedName>
</protein>
<evidence type="ECO:0000256" key="1">
    <source>
        <dbReference type="SAM" id="Phobius"/>
    </source>
</evidence>
<evidence type="ECO:0000313" key="2">
    <source>
        <dbReference type="EMBL" id="KXZ50313.1"/>
    </source>
</evidence>
<feature type="transmembrane region" description="Helical" evidence="1">
    <location>
        <begin position="71"/>
        <end position="92"/>
    </location>
</feature>
<dbReference type="PANTHER" id="PTHR12242:SF1">
    <property type="entry name" value="MYND-TYPE DOMAIN-CONTAINING PROTEIN"/>
    <property type="match status" value="1"/>
</dbReference>
<keyword evidence="3" id="KW-1185">Reference proteome</keyword>
<proteinExistence type="predicted"/>
<evidence type="ECO:0000313" key="3">
    <source>
        <dbReference type="Proteomes" id="UP000075714"/>
    </source>
</evidence>
<reference evidence="3" key="1">
    <citation type="journal article" date="2016" name="Nat. Commun.">
        <title>The Gonium pectorale genome demonstrates co-option of cell cycle regulation during the evolution of multicellularity.</title>
        <authorList>
            <person name="Hanschen E.R."/>
            <person name="Marriage T.N."/>
            <person name="Ferris P.J."/>
            <person name="Hamaji T."/>
            <person name="Toyoda A."/>
            <person name="Fujiyama A."/>
            <person name="Neme R."/>
            <person name="Noguchi H."/>
            <person name="Minakuchi Y."/>
            <person name="Suzuki M."/>
            <person name="Kawai-Toyooka H."/>
            <person name="Smith D.R."/>
            <person name="Sparks H."/>
            <person name="Anderson J."/>
            <person name="Bakaric R."/>
            <person name="Luria V."/>
            <person name="Karger A."/>
            <person name="Kirschner M.W."/>
            <person name="Durand P.M."/>
            <person name="Michod R.E."/>
            <person name="Nozaki H."/>
            <person name="Olson B.J."/>
        </authorList>
    </citation>
    <scope>NUCLEOTIDE SEQUENCE [LARGE SCALE GENOMIC DNA]</scope>
    <source>
        <strain evidence="3">NIES-2863</strain>
    </source>
</reference>
<dbReference type="STRING" id="33097.A0A150GKE3"/>
<feature type="transmembrane region" description="Helical" evidence="1">
    <location>
        <begin position="112"/>
        <end position="130"/>
    </location>
</feature>